<dbReference type="Proteomes" id="UP000823775">
    <property type="component" value="Unassembled WGS sequence"/>
</dbReference>
<comment type="caution">
    <text evidence="2">The sequence shown here is derived from an EMBL/GenBank/DDBJ whole genome shotgun (WGS) entry which is preliminary data.</text>
</comment>
<keyword evidence="3" id="KW-1185">Reference proteome</keyword>
<organism evidence="2 3">
    <name type="scientific">Datura stramonium</name>
    <name type="common">Jimsonweed</name>
    <name type="synonym">Common thornapple</name>
    <dbReference type="NCBI Taxonomy" id="4076"/>
    <lineage>
        <taxon>Eukaryota</taxon>
        <taxon>Viridiplantae</taxon>
        <taxon>Streptophyta</taxon>
        <taxon>Embryophyta</taxon>
        <taxon>Tracheophyta</taxon>
        <taxon>Spermatophyta</taxon>
        <taxon>Magnoliopsida</taxon>
        <taxon>eudicotyledons</taxon>
        <taxon>Gunneridae</taxon>
        <taxon>Pentapetalae</taxon>
        <taxon>asterids</taxon>
        <taxon>lamiids</taxon>
        <taxon>Solanales</taxon>
        <taxon>Solanaceae</taxon>
        <taxon>Solanoideae</taxon>
        <taxon>Datureae</taxon>
        <taxon>Datura</taxon>
    </lineage>
</organism>
<reference evidence="2 3" key="1">
    <citation type="journal article" date="2021" name="BMC Genomics">
        <title>Datura genome reveals duplications of psychoactive alkaloid biosynthetic genes and high mutation rate following tissue culture.</title>
        <authorList>
            <person name="Rajewski A."/>
            <person name="Carter-House D."/>
            <person name="Stajich J."/>
            <person name="Litt A."/>
        </authorList>
    </citation>
    <scope>NUCLEOTIDE SEQUENCE [LARGE SCALE GENOMIC DNA]</scope>
    <source>
        <strain evidence="2">AR-01</strain>
    </source>
</reference>
<feature type="region of interest" description="Disordered" evidence="1">
    <location>
        <begin position="124"/>
        <end position="154"/>
    </location>
</feature>
<dbReference type="EMBL" id="JACEIK010000783">
    <property type="protein sequence ID" value="MCD7462164.1"/>
    <property type="molecule type" value="Genomic_DNA"/>
</dbReference>
<proteinExistence type="predicted"/>
<evidence type="ECO:0000256" key="1">
    <source>
        <dbReference type="SAM" id="MobiDB-lite"/>
    </source>
</evidence>
<sequence>YPFLAVQDWLFTGGVTNGYDVYPKSHRGQASMRTSNAHVRFGLDRMEEYYVSFKEKPQDLLKLSQRAQIHESQLVNLAKSIPSGIQLSIKKVMQPARDKLKGLCTTIEVLETEVNNLRKEVAALRGPPSTRNPIPPEPTVVPSQPEAPKSPTDD</sequence>
<protein>
    <submittedName>
        <fullName evidence="2">Uncharacterized protein</fullName>
    </submittedName>
</protein>
<evidence type="ECO:0000313" key="2">
    <source>
        <dbReference type="EMBL" id="MCD7462164.1"/>
    </source>
</evidence>
<feature type="non-terminal residue" evidence="2">
    <location>
        <position position="1"/>
    </location>
</feature>
<gene>
    <name evidence="2" type="ORF">HAX54_047900</name>
</gene>
<accession>A0ABS8ST10</accession>
<evidence type="ECO:0000313" key="3">
    <source>
        <dbReference type="Proteomes" id="UP000823775"/>
    </source>
</evidence>
<name>A0ABS8ST10_DATST</name>